<dbReference type="InterPro" id="IPR020843">
    <property type="entry name" value="ER"/>
</dbReference>
<keyword evidence="7" id="KW-0520">NAD</keyword>
<evidence type="ECO:0000256" key="4">
    <source>
        <dbReference type="ARBA" id="ARBA00022723"/>
    </source>
</evidence>
<evidence type="ECO:0000256" key="2">
    <source>
        <dbReference type="ARBA" id="ARBA00008072"/>
    </source>
</evidence>
<protein>
    <recommendedName>
        <fullName evidence="3">alcohol dehydrogenase</fullName>
        <ecNumber evidence="3">1.1.1.1</ecNumber>
    </recommendedName>
</protein>
<dbReference type="AlphaFoldDB" id="A0A8I3AE22"/>
<dbReference type="OrthoDB" id="1879366at2759"/>
<keyword evidence="11" id="KW-1185">Reference proteome</keyword>
<gene>
    <name evidence="10" type="ORF">JVT61DRAFT_10557</name>
    <name evidence="9" type="ORF">JVT61DRAFT_15450</name>
</gene>
<accession>A0A8I3AE22</accession>
<feature type="domain" description="Enoyl reductase (ER)" evidence="8">
    <location>
        <begin position="16"/>
        <end position="353"/>
    </location>
</feature>
<dbReference type="InterPro" id="IPR036291">
    <property type="entry name" value="NAD(P)-bd_dom_sf"/>
</dbReference>
<comment type="caution">
    <text evidence="10">The sequence shown here is derived from an EMBL/GenBank/DDBJ whole genome shotgun (WGS) entry which is preliminary data.</text>
</comment>
<dbReference type="InterPro" id="IPR013149">
    <property type="entry name" value="ADH-like_C"/>
</dbReference>
<sequence>MSYHIPKTQVAAVVPGRNQSVVIQHDFPVTQPSELKPGQCLVKMIGTGVCHTDLHVSRWDWPIEPVTPLVGGHEGVGEVVAIAAHTEASPVKLGQRVGIKWIAYSCGDCEQCRQGLEQNCVSAKLSGCTVNGTFSQYVVSWVHIVTPIPEGFDSFAAASVLCAGVTVYRALKYSDARIGHWVVIPGAGGGLGHLAVQYAVAMGMRVVAIDTGAEKKKLCLELGAEKWVDFKQTTNLVSAIKEACDGLGPHAAVVTSPYSEGYTQAVDYLRPGGTLMAVGMPGDAKFETSIFWTVVKNISIKGSYVGNRQDSIEAIEIAASGKVKVIYALKGLSDLGQVYNDLQKGNVAGRIVLDSSK</sequence>
<reference evidence="10" key="1">
    <citation type="submission" date="2021-03" db="EMBL/GenBank/DDBJ databases">
        <title>Evolutionary innovations through gain and loss of genes in the ectomycorrhizal Boletales.</title>
        <authorList>
            <person name="Wu G."/>
            <person name="Miyauchi S."/>
            <person name="Morin E."/>
            <person name="Yang Z.-L."/>
            <person name="Xu J."/>
            <person name="Martin F.M."/>
        </authorList>
    </citation>
    <scope>NUCLEOTIDE SEQUENCE</scope>
    <source>
        <strain evidence="10">BR01</strain>
    </source>
</reference>
<dbReference type="Proteomes" id="UP000683000">
    <property type="component" value="Unassembled WGS sequence"/>
</dbReference>
<keyword evidence="5" id="KW-0862">Zinc</keyword>
<dbReference type="PANTHER" id="PTHR42940">
    <property type="entry name" value="ALCOHOL DEHYDROGENASE 1-RELATED"/>
    <property type="match status" value="1"/>
</dbReference>
<keyword evidence="6" id="KW-0560">Oxidoreductase</keyword>
<dbReference type="GO" id="GO:0046872">
    <property type="term" value="F:metal ion binding"/>
    <property type="evidence" value="ECO:0007669"/>
    <property type="project" value="UniProtKB-KW"/>
</dbReference>
<dbReference type="Gene3D" id="3.40.50.720">
    <property type="entry name" value="NAD(P)-binding Rossmann-like Domain"/>
    <property type="match status" value="1"/>
</dbReference>
<evidence type="ECO:0000313" key="11">
    <source>
        <dbReference type="Proteomes" id="UP000683000"/>
    </source>
</evidence>
<dbReference type="FunFam" id="3.40.50.720:FF:000039">
    <property type="entry name" value="Alcohol dehydrogenase AdhP"/>
    <property type="match status" value="1"/>
</dbReference>
<dbReference type="GO" id="GO:0004022">
    <property type="term" value="F:alcohol dehydrogenase (NAD+) activity"/>
    <property type="evidence" value="ECO:0007669"/>
    <property type="project" value="UniProtKB-EC"/>
</dbReference>
<dbReference type="EC" id="1.1.1.1" evidence="3"/>
<evidence type="ECO:0000256" key="3">
    <source>
        <dbReference type="ARBA" id="ARBA00013190"/>
    </source>
</evidence>
<evidence type="ECO:0000259" key="8">
    <source>
        <dbReference type="SMART" id="SM00829"/>
    </source>
</evidence>
<dbReference type="PANTHER" id="PTHR42940:SF3">
    <property type="entry name" value="ALCOHOL DEHYDROGENASE 1-RELATED"/>
    <property type="match status" value="1"/>
</dbReference>
<name>A0A8I3AE22_9AGAM</name>
<evidence type="ECO:0000256" key="6">
    <source>
        <dbReference type="ARBA" id="ARBA00023002"/>
    </source>
</evidence>
<organism evidence="10 11">
    <name type="scientific">Boletus reticuloceps</name>
    <dbReference type="NCBI Taxonomy" id="495285"/>
    <lineage>
        <taxon>Eukaryota</taxon>
        <taxon>Fungi</taxon>
        <taxon>Dikarya</taxon>
        <taxon>Basidiomycota</taxon>
        <taxon>Agaricomycotina</taxon>
        <taxon>Agaricomycetes</taxon>
        <taxon>Agaricomycetidae</taxon>
        <taxon>Boletales</taxon>
        <taxon>Boletineae</taxon>
        <taxon>Boletaceae</taxon>
        <taxon>Boletoideae</taxon>
        <taxon>Boletus</taxon>
    </lineage>
</organism>
<comment type="similarity">
    <text evidence="2">Belongs to the zinc-containing alcohol dehydrogenase family.</text>
</comment>
<evidence type="ECO:0000256" key="7">
    <source>
        <dbReference type="ARBA" id="ARBA00023027"/>
    </source>
</evidence>
<dbReference type="InterPro" id="IPR013154">
    <property type="entry name" value="ADH-like_N"/>
</dbReference>
<keyword evidence="4" id="KW-0479">Metal-binding</keyword>
<dbReference type="Pfam" id="PF00107">
    <property type="entry name" value="ADH_zinc_N"/>
    <property type="match status" value="1"/>
</dbReference>
<dbReference type="Gene3D" id="3.90.180.10">
    <property type="entry name" value="Medium-chain alcohol dehydrogenases, catalytic domain"/>
    <property type="match status" value="1"/>
</dbReference>
<evidence type="ECO:0000313" key="9">
    <source>
        <dbReference type="EMBL" id="KAG6377632.1"/>
    </source>
</evidence>
<dbReference type="EMBL" id="JAGFBS010000004">
    <property type="protein sequence ID" value="KAG6379983.1"/>
    <property type="molecule type" value="Genomic_DNA"/>
</dbReference>
<dbReference type="CDD" id="cd08297">
    <property type="entry name" value="CAD3"/>
    <property type="match status" value="1"/>
</dbReference>
<evidence type="ECO:0000313" key="10">
    <source>
        <dbReference type="EMBL" id="KAG6379983.1"/>
    </source>
</evidence>
<dbReference type="InterPro" id="IPR011032">
    <property type="entry name" value="GroES-like_sf"/>
</dbReference>
<dbReference type="SUPFAM" id="SSF50129">
    <property type="entry name" value="GroES-like"/>
    <property type="match status" value="1"/>
</dbReference>
<proteinExistence type="inferred from homology"/>
<dbReference type="SUPFAM" id="SSF51735">
    <property type="entry name" value="NAD(P)-binding Rossmann-fold domains"/>
    <property type="match status" value="1"/>
</dbReference>
<evidence type="ECO:0000256" key="5">
    <source>
        <dbReference type="ARBA" id="ARBA00022833"/>
    </source>
</evidence>
<dbReference type="GO" id="GO:0005737">
    <property type="term" value="C:cytoplasm"/>
    <property type="evidence" value="ECO:0007669"/>
    <property type="project" value="TreeGrafter"/>
</dbReference>
<dbReference type="Pfam" id="PF08240">
    <property type="entry name" value="ADH_N"/>
    <property type="match status" value="1"/>
</dbReference>
<dbReference type="EMBL" id="JAGFBS010000009">
    <property type="protein sequence ID" value="KAG6377632.1"/>
    <property type="molecule type" value="Genomic_DNA"/>
</dbReference>
<comment type="cofactor">
    <cofactor evidence="1">
        <name>Zn(2+)</name>
        <dbReference type="ChEBI" id="CHEBI:29105"/>
    </cofactor>
</comment>
<evidence type="ECO:0000256" key="1">
    <source>
        <dbReference type="ARBA" id="ARBA00001947"/>
    </source>
</evidence>
<dbReference type="SMART" id="SM00829">
    <property type="entry name" value="PKS_ER"/>
    <property type="match status" value="1"/>
</dbReference>